<sequence>LNEMRTISNPLAVETSDRRVERLFRTINLQTSFSPVMNTAPTASSFLSKAGNEKLICQDLVLGCGHHYDFNIYHLCTLPPSPVVDEVWKQQTLLQLLLIIELPVLDCILTSPERVRPRACRAPLANYDLVISNTCLERNLPDTLSLLESVPHQMLKHGPF</sequence>
<keyword evidence="2" id="KW-1185">Reference proteome</keyword>
<organism evidence="1 2">
    <name type="scientific">Goodea atripinnis</name>
    <dbReference type="NCBI Taxonomy" id="208336"/>
    <lineage>
        <taxon>Eukaryota</taxon>
        <taxon>Metazoa</taxon>
        <taxon>Chordata</taxon>
        <taxon>Craniata</taxon>
        <taxon>Vertebrata</taxon>
        <taxon>Euteleostomi</taxon>
        <taxon>Actinopterygii</taxon>
        <taxon>Neopterygii</taxon>
        <taxon>Teleostei</taxon>
        <taxon>Neoteleostei</taxon>
        <taxon>Acanthomorphata</taxon>
        <taxon>Ovalentaria</taxon>
        <taxon>Atherinomorphae</taxon>
        <taxon>Cyprinodontiformes</taxon>
        <taxon>Goodeidae</taxon>
        <taxon>Goodea</taxon>
    </lineage>
</organism>
<dbReference type="Proteomes" id="UP001476798">
    <property type="component" value="Unassembled WGS sequence"/>
</dbReference>
<evidence type="ECO:0000313" key="2">
    <source>
        <dbReference type="Proteomes" id="UP001476798"/>
    </source>
</evidence>
<feature type="non-terminal residue" evidence="1">
    <location>
        <position position="1"/>
    </location>
</feature>
<comment type="caution">
    <text evidence="1">The sequence shown here is derived from an EMBL/GenBank/DDBJ whole genome shotgun (WGS) entry which is preliminary data.</text>
</comment>
<proteinExistence type="predicted"/>
<accession>A0ABV0MZ90</accession>
<reference evidence="1 2" key="1">
    <citation type="submission" date="2021-06" db="EMBL/GenBank/DDBJ databases">
        <authorList>
            <person name="Palmer J.M."/>
        </authorList>
    </citation>
    <scope>NUCLEOTIDE SEQUENCE [LARGE SCALE GENOMIC DNA]</scope>
    <source>
        <strain evidence="1 2">GA_2019</strain>
        <tissue evidence="1">Muscle</tissue>
    </source>
</reference>
<protein>
    <submittedName>
        <fullName evidence="1">Uncharacterized protein</fullName>
    </submittedName>
</protein>
<dbReference type="EMBL" id="JAHRIO010020144">
    <property type="protein sequence ID" value="MEQ2164171.1"/>
    <property type="molecule type" value="Genomic_DNA"/>
</dbReference>
<name>A0ABV0MZ90_9TELE</name>
<gene>
    <name evidence="1" type="ORF">GOODEAATRI_003818</name>
</gene>
<evidence type="ECO:0000313" key="1">
    <source>
        <dbReference type="EMBL" id="MEQ2164171.1"/>
    </source>
</evidence>